<dbReference type="PROSITE" id="PS50112">
    <property type="entry name" value="PAS"/>
    <property type="match status" value="1"/>
</dbReference>
<proteinExistence type="predicted"/>
<dbReference type="SMART" id="SM00448">
    <property type="entry name" value="REC"/>
    <property type="match status" value="1"/>
</dbReference>
<dbReference type="InterPro" id="IPR003594">
    <property type="entry name" value="HATPase_dom"/>
</dbReference>
<name>A0ABQ4TDN4_METOR</name>
<dbReference type="Gene3D" id="3.40.50.2300">
    <property type="match status" value="1"/>
</dbReference>
<comment type="caution">
    <text evidence="9">The sequence shown here is derived from an EMBL/GenBank/DDBJ whole genome shotgun (WGS) entry which is preliminary data.</text>
</comment>
<dbReference type="Proteomes" id="UP001055156">
    <property type="component" value="Unassembled WGS sequence"/>
</dbReference>
<evidence type="ECO:0000256" key="4">
    <source>
        <dbReference type="PROSITE-ProRule" id="PRU00169"/>
    </source>
</evidence>
<dbReference type="InterPro" id="IPR001789">
    <property type="entry name" value="Sig_transdc_resp-reg_receiver"/>
</dbReference>
<evidence type="ECO:0000256" key="1">
    <source>
        <dbReference type="ARBA" id="ARBA00000085"/>
    </source>
</evidence>
<evidence type="ECO:0000259" key="7">
    <source>
        <dbReference type="PROSITE" id="PS50112"/>
    </source>
</evidence>
<dbReference type="Pfam" id="PF02518">
    <property type="entry name" value="HATPase_c"/>
    <property type="match status" value="1"/>
</dbReference>
<dbReference type="RefSeq" id="WP_238312449.1">
    <property type="nucleotide sequence ID" value="NZ_BPQV01000010.1"/>
</dbReference>
<dbReference type="InterPro" id="IPR003661">
    <property type="entry name" value="HisK_dim/P_dom"/>
</dbReference>
<evidence type="ECO:0000259" key="5">
    <source>
        <dbReference type="PROSITE" id="PS50109"/>
    </source>
</evidence>
<feature type="domain" description="Histidine kinase" evidence="5">
    <location>
        <begin position="710"/>
        <end position="934"/>
    </location>
</feature>
<organism evidence="9 10">
    <name type="scientific">Methylobacterium organophilum</name>
    <dbReference type="NCBI Taxonomy" id="410"/>
    <lineage>
        <taxon>Bacteria</taxon>
        <taxon>Pseudomonadati</taxon>
        <taxon>Pseudomonadota</taxon>
        <taxon>Alphaproteobacteria</taxon>
        <taxon>Hyphomicrobiales</taxon>
        <taxon>Methylobacteriaceae</taxon>
        <taxon>Methylobacterium</taxon>
    </lineage>
</organism>
<dbReference type="SUPFAM" id="SSF52172">
    <property type="entry name" value="CheY-like"/>
    <property type="match status" value="1"/>
</dbReference>
<dbReference type="CDD" id="cd00130">
    <property type="entry name" value="PAS"/>
    <property type="match status" value="1"/>
</dbReference>
<feature type="domain" description="PAS" evidence="7">
    <location>
        <begin position="165"/>
        <end position="238"/>
    </location>
</feature>
<keyword evidence="9" id="KW-0418">Kinase</keyword>
<evidence type="ECO:0000313" key="9">
    <source>
        <dbReference type="EMBL" id="GJE28506.1"/>
    </source>
</evidence>
<reference evidence="9" key="2">
    <citation type="submission" date="2021-08" db="EMBL/GenBank/DDBJ databases">
        <authorList>
            <person name="Tani A."/>
            <person name="Ola A."/>
            <person name="Ogura Y."/>
            <person name="Katsura K."/>
            <person name="Hayashi T."/>
        </authorList>
    </citation>
    <scope>NUCLEOTIDE SEQUENCE</scope>
    <source>
        <strain evidence="9">NBRC 15689</strain>
    </source>
</reference>
<dbReference type="InterPro" id="IPR036890">
    <property type="entry name" value="HATPase_C_sf"/>
</dbReference>
<dbReference type="InterPro" id="IPR005467">
    <property type="entry name" value="His_kinase_dom"/>
</dbReference>
<dbReference type="SUPFAM" id="SSF55874">
    <property type="entry name" value="ATPase domain of HSP90 chaperone/DNA topoisomerase II/histidine kinase"/>
    <property type="match status" value="1"/>
</dbReference>
<evidence type="ECO:0000259" key="6">
    <source>
        <dbReference type="PROSITE" id="PS50110"/>
    </source>
</evidence>
<dbReference type="CDD" id="cd00082">
    <property type="entry name" value="HisKA"/>
    <property type="match status" value="1"/>
</dbReference>
<dbReference type="SMART" id="SM00388">
    <property type="entry name" value="HisKA"/>
    <property type="match status" value="1"/>
</dbReference>
<dbReference type="SMART" id="SM00387">
    <property type="entry name" value="HATPase_c"/>
    <property type="match status" value="1"/>
</dbReference>
<dbReference type="PROSITE" id="PS50109">
    <property type="entry name" value="HIS_KIN"/>
    <property type="match status" value="1"/>
</dbReference>
<dbReference type="InterPro" id="IPR004358">
    <property type="entry name" value="Sig_transdc_His_kin-like_C"/>
</dbReference>
<feature type="modified residue" description="4-aspartylphosphate" evidence="4">
    <location>
        <position position="1007"/>
    </location>
</feature>
<dbReference type="EMBL" id="BPQV01000010">
    <property type="protein sequence ID" value="GJE28506.1"/>
    <property type="molecule type" value="Genomic_DNA"/>
</dbReference>
<keyword evidence="9" id="KW-0808">Transferase</keyword>
<dbReference type="PROSITE" id="PS50110">
    <property type="entry name" value="RESPONSE_REGULATORY"/>
    <property type="match status" value="1"/>
</dbReference>
<dbReference type="PRINTS" id="PR00344">
    <property type="entry name" value="BCTRLSENSOR"/>
</dbReference>
<dbReference type="Gene3D" id="1.10.287.130">
    <property type="match status" value="1"/>
</dbReference>
<dbReference type="Pfam" id="PF08448">
    <property type="entry name" value="PAS_4"/>
    <property type="match status" value="3"/>
</dbReference>
<keyword evidence="3 4" id="KW-0597">Phosphoprotein</keyword>
<evidence type="ECO:0000256" key="3">
    <source>
        <dbReference type="ARBA" id="ARBA00022553"/>
    </source>
</evidence>
<sequence>MNDALAFLAGGGEAARLIRERDWTDHPLGSPESWPEGLRVALSLVLNSPESMILAWGPELHFFFNDTYIPLLGPRISWAMGERFDRVWADGWDQAKPIIDEAFAGRSRRFVDLPWKLDTDRGAADTWWTFSYSRILDAAGAIAGLFIFTNETTARVLGDAALRESEERLRLVVEGAKDHAILTTDPGGIITSWSAGALEAFGWRAEEAIGQPCAILFTPEDRAKGADVRELATAARDGKADAARWYVTKSGAQVYVTGSVHPLPQDAQGRERGFIKVARNETERQQAERRLLKEVERQRLSLQQMPGFAALLAGPDHVFDYVNDAYLAVAGQRDFIGRSVRAVFPELEGQGFFELLDQVYASGERYTARGMPVSLSGDASPRYIDLLYEPIRDDAGDVIGIFVGGYDITEAMRVASALADSEARYRTLFNSIDQGFCIIEFLDGPHGPLSDYVHVEANPAYAAHAGISDVVGQKVREMVPDEAGGWVELYGKVLRTGEPIRFERELVATGRHLELSAFRVEPESRRQVAVLFQDVTARKRAETELHQLNDNLERRVTEALAERKLFADLVEGTDAFVQVVAPDYRWLAVNKAAADAFEEIYGVRPSAGLSMLDLLADLPEHRDAVEAVWSRALAGEEFTEIASFGDPNRERRHYEMKFSVLREPDGTLLAAYQFVHDVTERIREQERLRQAEEALRQSQKMEAVGQLTGGIAHDFNNLLAGISGSLDLMQTRVSQGRLKDIDRYMTAAQGAAKRAAALTHRLLAFSRRQTLDPKPTDVNRLVASMEDLIRRSVGPGITVEVVGAPGLWAVLVDPPQLENALLNLCINARDAMPEGGRITIETANRWLDDRASRERDLPTGQYLSLCVSDSGTGMAPEVIAKAFDPFFTTKPLGQGTGLGLSMVHGFVRQSGGQVRIYSELGQGTTVCLYLPRHYGEVGAEDGIPHLSDAPRAQQGEAVLVIDDEPTVRMLVTEVLEDLGYTAIEAADGPSGLKVLQSDLRIDLLITDVGLPGGMNGRQVADAARVTRPELKVLFITGYAENAAVGNGHLEPGMQVMTKPFVMEALAARIREMIEGA</sequence>
<dbReference type="InterPro" id="IPR013656">
    <property type="entry name" value="PAS_4"/>
</dbReference>
<evidence type="ECO:0000259" key="8">
    <source>
        <dbReference type="PROSITE" id="PS50113"/>
    </source>
</evidence>
<accession>A0ABQ4TDN4</accession>
<dbReference type="Gene3D" id="3.30.450.20">
    <property type="entry name" value="PAS domain"/>
    <property type="match status" value="5"/>
</dbReference>
<comment type="catalytic activity">
    <reaction evidence="1">
        <text>ATP + protein L-histidine = ADP + protein N-phospho-L-histidine.</text>
        <dbReference type="EC" id="2.7.13.3"/>
    </reaction>
</comment>
<dbReference type="PANTHER" id="PTHR43065">
    <property type="entry name" value="SENSOR HISTIDINE KINASE"/>
    <property type="match status" value="1"/>
</dbReference>
<protein>
    <recommendedName>
        <fullName evidence="2">histidine kinase</fullName>
        <ecNumber evidence="2">2.7.13.3</ecNumber>
    </recommendedName>
</protein>
<dbReference type="Pfam" id="PF13426">
    <property type="entry name" value="PAS_9"/>
    <property type="match status" value="1"/>
</dbReference>
<dbReference type="GO" id="GO:0016301">
    <property type="term" value="F:kinase activity"/>
    <property type="evidence" value="ECO:0007669"/>
    <property type="project" value="UniProtKB-KW"/>
</dbReference>
<dbReference type="Pfam" id="PF00072">
    <property type="entry name" value="Response_reg"/>
    <property type="match status" value="1"/>
</dbReference>
<dbReference type="SMART" id="SM00091">
    <property type="entry name" value="PAS"/>
    <property type="match status" value="3"/>
</dbReference>
<gene>
    <name evidence="9" type="primary">rcsC_15</name>
    <name evidence="9" type="ORF">LKMONMHP_3377</name>
</gene>
<dbReference type="PROSITE" id="PS50113">
    <property type="entry name" value="PAC"/>
    <property type="match status" value="1"/>
</dbReference>
<dbReference type="SUPFAM" id="SSF47384">
    <property type="entry name" value="Homodimeric domain of signal transducing histidine kinase"/>
    <property type="match status" value="1"/>
</dbReference>
<dbReference type="InterPro" id="IPR000014">
    <property type="entry name" value="PAS"/>
</dbReference>
<feature type="domain" description="PAC" evidence="8">
    <location>
        <begin position="366"/>
        <end position="420"/>
    </location>
</feature>
<evidence type="ECO:0000313" key="10">
    <source>
        <dbReference type="Proteomes" id="UP001055156"/>
    </source>
</evidence>
<dbReference type="InterPro" id="IPR011006">
    <property type="entry name" value="CheY-like_superfamily"/>
</dbReference>
<dbReference type="InterPro" id="IPR036097">
    <property type="entry name" value="HisK_dim/P_sf"/>
</dbReference>
<dbReference type="InterPro" id="IPR000700">
    <property type="entry name" value="PAS-assoc_C"/>
</dbReference>
<dbReference type="SUPFAM" id="SSF55785">
    <property type="entry name" value="PYP-like sensor domain (PAS domain)"/>
    <property type="match status" value="4"/>
</dbReference>
<dbReference type="EC" id="2.7.13.3" evidence="2"/>
<keyword evidence="10" id="KW-1185">Reference proteome</keyword>
<dbReference type="Pfam" id="PF00512">
    <property type="entry name" value="HisKA"/>
    <property type="match status" value="1"/>
</dbReference>
<dbReference type="CDD" id="cd16919">
    <property type="entry name" value="HATPase_CckA-like"/>
    <property type="match status" value="1"/>
</dbReference>
<dbReference type="CDD" id="cd18161">
    <property type="entry name" value="REC_hyHK_blue-like"/>
    <property type="match status" value="1"/>
</dbReference>
<feature type="domain" description="Response regulatory" evidence="6">
    <location>
        <begin position="957"/>
        <end position="1073"/>
    </location>
</feature>
<dbReference type="Gene3D" id="3.30.565.10">
    <property type="entry name" value="Histidine kinase-like ATPase, C-terminal domain"/>
    <property type="match status" value="1"/>
</dbReference>
<dbReference type="NCBIfam" id="TIGR00229">
    <property type="entry name" value="sensory_box"/>
    <property type="match status" value="3"/>
</dbReference>
<dbReference type="InterPro" id="IPR035965">
    <property type="entry name" value="PAS-like_dom_sf"/>
</dbReference>
<evidence type="ECO:0000256" key="2">
    <source>
        <dbReference type="ARBA" id="ARBA00012438"/>
    </source>
</evidence>
<dbReference type="PANTHER" id="PTHR43065:SF42">
    <property type="entry name" value="TWO-COMPONENT SENSOR PPRA"/>
    <property type="match status" value="1"/>
</dbReference>
<reference evidence="9" key="1">
    <citation type="journal article" date="2021" name="Front. Microbiol.">
        <title>Comprehensive Comparative Genomics and Phenotyping of Methylobacterium Species.</title>
        <authorList>
            <person name="Alessa O."/>
            <person name="Ogura Y."/>
            <person name="Fujitani Y."/>
            <person name="Takami H."/>
            <person name="Hayashi T."/>
            <person name="Sahin N."/>
            <person name="Tani A."/>
        </authorList>
    </citation>
    <scope>NUCLEOTIDE SEQUENCE</scope>
    <source>
        <strain evidence="9">NBRC 15689</strain>
    </source>
</reference>